<dbReference type="PANTHER" id="PTHR23236">
    <property type="entry name" value="EUKARYOTIC TRANSLATION INITIATION FACTOR 4B/4H"/>
    <property type="match status" value="1"/>
</dbReference>
<dbReference type="CTD" id="126668"/>
<dbReference type="Pfam" id="PF00567">
    <property type="entry name" value="TUDOR"/>
    <property type="match status" value="1"/>
</dbReference>
<dbReference type="RefSeq" id="XP_007438981.1">
    <property type="nucleotide sequence ID" value="XM_007438919.3"/>
</dbReference>
<dbReference type="SUPFAM" id="SSF54928">
    <property type="entry name" value="RNA-binding domain, RBD"/>
    <property type="match status" value="1"/>
</dbReference>
<dbReference type="Gene3D" id="2.30.30.140">
    <property type="match status" value="1"/>
</dbReference>
<dbReference type="PANTHER" id="PTHR23236:SF119">
    <property type="entry name" value="NUCLEAR RNA-BINDING PROTEIN SART-3"/>
    <property type="match status" value="1"/>
</dbReference>
<dbReference type="InterPro" id="IPR012677">
    <property type="entry name" value="Nucleotide-bd_a/b_plait_sf"/>
</dbReference>
<sequence length="344" mass="38568">MSGPSNGKSVSQVPKKLVKANPLKHSGPYRKKEIYVGNLPLDIKEEEIAILFKNFGIRSVKKHHSSFKSFAFLEMVSPEAAQLAVQLLNGHPVKGQLITVAFSESRKPHELPKASAQMPELEMIPYREFGPPGGDPYLSPPLNPRVFYAVPMEMRSSFLLHVLNDCFGDARWLLSVANVVGDVGLLVTDTFPLTPYFWAIVLGEERLQTMQRLFSALAEAETQLPFLAKQDVRRGIRCLAECNIGEEGSAWNRCWVLDTLENVAVVFFVDFGHCANIPLSSLRKLEGDEFWQIRPLAQPFVLEEDVFSPQVIRRQILEGKVKGPFQGELHILTFALKANSKVVQ</sequence>
<evidence type="ECO:0000313" key="7">
    <source>
        <dbReference type="RefSeq" id="XP_007438981.1"/>
    </source>
</evidence>
<feature type="domain" description="Tudor" evidence="5">
    <location>
        <begin position="231"/>
        <end position="292"/>
    </location>
</feature>
<keyword evidence="1" id="KW-0677">Repeat</keyword>
<evidence type="ECO:0000259" key="5">
    <source>
        <dbReference type="PROSITE" id="PS50304"/>
    </source>
</evidence>
<feature type="domain" description="RRM" evidence="4">
    <location>
        <begin position="32"/>
        <end position="105"/>
    </location>
</feature>
<accession>A0A9F2R846</accession>
<evidence type="ECO:0000256" key="3">
    <source>
        <dbReference type="PROSITE-ProRule" id="PRU00176"/>
    </source>
</evidence>
<evidence type="ECO:0000256" key="1">
    <source>
        <dbReference type="ARBA" id="ARBA00022737"/>
    </source>
</evidence>
<dbReference type="InterPro" id="IPR000504">
    <property type="entry name" value="RRM_dom"/>
</dbReference>
<dbReference type="AlphaFoldDB" id="A0A9F2R846"/>
<evidence type="ECO:0000259" key="4">
    <source>
        <dbReference type="PROSITE" id="PS50102"/>
    </source>
</evidence>
<dbReference type="Gene3D" id="3.30.70.330">
    <property type="match status" value="1"/>
</dbReference>
<dbReference type="InterPro" id="IPR002999">
    <property type="entry name" value="Tudor"/>
</dbReference>
<gene>
    <name evidence="7" type="primary">TDRD10</name>
</gene>
<keyword evidence="6" id="KW-1185">Reference proteome</keyword>
<protein>
    <submittedName>
        <fullName evidence="7">Tudor domain-containing protein 10 isoform X2</fullName>
    </submittedName>
</protein>
<proteinExistence type="predicted"/>
<dbReference type="OrthoDB" id="21643at2759"/>
<keyword evidence="2 3" id="KW-0694">RNA-binding</keyword>
<evidence type="ECO:0000256" key="2">
    <source>
        <dbReference type="ARBA" id="ARBA00022884"/>
    </source>
</evidence>
<reference evidence="7" key="1">
    <citation type="submission" date="2025-08" db="UniProtKB">
        <authorList>
            <consortium name="RefSeq"/>
        </authorList>
    </citation>
    <scope>IDENTIFICATION</scope>
    <source>
        <tissue evidence="7">Liver</tissue>
    </source>
</reference>
<dbReference type="CDD" id="cd20432">
    <property type="entry name" value="Tudor_TDRD10"/>
    <property type="match status" value="1"/>
</dbReference>
<dbReference type="InterPro" id="IPR035979">
    <property type="entry name" value="RBD_domain_sf"/>
</dbReference>
<organism evidence="6 7">
    <name type="scientific">Python bivittatus</name>
    <name type="common">Burmese python</name>
    <name type="synonym">Python molurus bivittatus</name>
    <dbReference type="NCBI Taxonomy" id="176946"/>
    <lineage>
        <taxon>Eukaryota</taxon>
        <taxon>Metazoa</taxon>
        <taxon>Chordata</taxon>
        <taxon>Craniata</taxon>
        <taxon>Vertebrata</taxon>
        <taxon>Euteleostomi</taxon>
        <taxon>Lepidosauria</taxon>
        <taxon>Squamata</taxon>
        <taxon>Bifurcata</taxon>
        <taxon>Unidentata</taxon>
        <taxon>Episquamata</taxon>
        <taxon>Toxicofera</taxon>
        <taxon>Serpentes</taxon>
        <taxon>Henophidia</taxon>
        <taxon>Pythonidae</taxon>
        <taxon>Python</taxon>
    </lineage>
</organism>
<dbReference type="GO" id="GO:0003723">
    <property type="term" value="F:RNA binding"/>
    <property type="evidence" value="ECO:0007669"/>
    <property type="project" value="UniProtKB-UniRule"/>
</dbReference>
<evidence type="ECO:0000313" key="6">
    <source>
        <dbReference type="Proteomes" id="UP000695026"/>
    </source>
</evidence>
<dbReference type="SMART" id="SM00360">
    <property type="entry name" value="RRM"/>
    <property type="match status" value="1"/>
</dbReference>
<dbReference type="PROSITE" id="PS50304">
    <property type="entry name" value="TUDOR"/>
    <property type="match status" value="1"/>
</dbReference>
<dbReference type="InterPro" id="IPR047385">
    <property type="entry name" value="RRM_TDRD10"/>
</dbReference>
<name>A0A9F2R846_PYTBI</name>
<dbReference type="SUPFAM" id="SSF63748">
    <property type="entry name" value="Tudor/PWWP/MBT"/>
    <property type="match status" value="1"/>
</dbReference>
<dbReference type="KEGG" id="pbi:103050169"/>
<dbReference type="CDD" id="cd21617">
    <property type="entry name" value="RRM_TDRD10"/>
    <property type="match status" value="1"/>
</dbReference>
<dbReference type="Proteomes" id="UP000695026">
    <property type="component" value="Unplaced"/>
</dbReference>
<dbReference type="PROSITE" id="PS50102">
    <property type="entry name" value="RRM"/>
    <property type="match status" value="1"/>
</dbReference>
<dbReference type="Pfam" id="PF00076">
    <property type="entry name" value="RRM_1"/>
    <property type="match status" value="1"/>
</dbReference>
<dbReference type="GeneID" id="103050169"/>